<name>A0A6J5SFN0_9CAUD</name>
<dbReference type="EMBL" id="LR796529">
    <property type="protein sequence ID" value="CAB4149671.1"/>
    <property type="molecule type" value="Genomic_DNA"/>
</dbReference>
<evidence type="ECO:0000313" key="2">
    <source>
        <dbReference type="EMBL" id="CAB4182741.1"/>
    </source>
</evidence>
<proteinExistence type="predicted"/>
<dbReference type="EMBL" id="LR797038">
    <property type="protein sequence ID" value="CAB4182741.1"/>
    <property type="molecule type" value="Genomic_DNA"/>
</dbReference>
<accession>A0A6J5SFN0</accession>
<evidence type="ECO:0000313" key="1">
    <source>
        <dbReference type="EMBL" id="CAB4149671.1"/>
    </source>
</evidence>
<protein>
    <submittedName>
        <fullName evidence="3">Uncharacterized protein</fullName>
    </submittedName>
</protein>
<organism evidence="3">
    <name type="scientific">uncultured Caudovirales phage</name>
    <dbReference type="NCBI Taxonomy" id="2100421"/>
    <lineage>
        <taxon>Viruses</taxon>
        <taxon>Duplodnaviria</taxon>
        <taxon>Heunggongvirae</taxon>
        <taxon>Uroviricota</taxon>
        <taxon>Caudoviricetes</taxon>
        <taxon>Peduoviridae</taxon>
        <taxon>Maltschvirus</taxon>
        <taxon>Maltschvirus maltsch</taxon>
    </lineage>
</organism>
<sequence length="165" mass="17564">MSGLRTGRVTIARVGRDQGGVFELQEMPALQASEWFIRAMMLLARSGADVPSDIMNNGPAGFLTLGIGTVLTGMGKAPWGEVKTLLDELLACVISYQPPGGVSPISHRGQIFAQIAEPSTILQLHEEVVSLHLGFSLAAKLSSYRALVATMLTDLGQTTETSQPQ</sequence>
<reference evidence="3" key="1">
    <citation type="submission" date="2020-05" db="EMBL/GenBank/DDBJ databases">
        <authorList>
            <person name="Chiriac C."/>
            <person name="Salcher M."/>
            <person name="Ghai R."/>
            <person name="Kavagutti S V."/>
        </authorList>
    </citation>
    <scope>NUCLEOTIDE SEQUENCE</scope>
</reference>
<gene>
    <name evidence="2" type="ORF">UFOVP1081_19</name>
    <name evidence="3" type="ORF">UFOVP1433_19</name>
    <name evidence="1" type="ORF">UFOVP553_19</name>
</gene>
<dbReference type="EMBL" id="LR797392">
    <property type="protein sequence ID" value="CAB4212730.1"/>
    <property type="molecule type" value="Genomic_DNA"/>
</dbReference>
<evidence type="ECO:0000313" key="3">
    <source>
        <dbReference type="EMBL" id="CAB4212730.1"/>
    </source>
</evidence>